<dbReference type="EMBL" id="MCGO01000006">
    <property type="protein sequence ID" value="ORY50876.1"/>
    <property type="molecule type" value="Genomic_DNA"/>
</dbReference>
<organism evidence="2 3">
    <name type="scientific">Rhizoclosmatium globosum</name>
    <dbReference type="NCBI Taxonomy" id="329046"/>
    <lineage>
        <taxon>Eukaryota</taxon>
        <taxon>Fungi</taxon>
        <taxon>Fungi incertae sedis</taxon>
        <taxon>Chytridiomycota</taxon>
        <taxon>Chytridiomycota incertae sedis</taxon>
        <taxon>Chytridiomycetes</taxon>
        <taxon>Chytridiales</taxon>
        <taxon>Chytriomycetaceae</taxon>
        <taxon>Rhizoclosmatium</taxon>
    </lineage>
</organism>
<comment type="caution">
    <text evidence="2">The sequence shown here is derived from an EMBL/GenBank/DDBJ whole genome shotgun (WGS) entry which is preliminary data.</text>
</comment>
<name>A0A1Y2CVG0_9FUNG</name>
<feature type="region of interest" description="Disordered" evidence="1">
    <location>
        <begin position="1"/>
        <end position="118"/>
    </location>
</feature>
<evidence type="ECO:0000313" key="3">
    <source>
        <dbReference type="Proteomes" id="UP000193642"/>
    </source>
</evidence>
<protein>
    <submittedName>
        <fullName evidence="2">Uncharacterized protein</fullName>
    </submittedName>
</protein>
<gene>
    <name evidence="2" type="ORF">BCR33DRAFT_712845</name>
</gene>
<feature type="compositionally biased region" description="Low complexity" evidence="1">
    <location>
        <begin position="100"/>
        <end position="111"/>
    </location>
</feature>
<dbReference type="AlphaFoldDB" id="A0A1Y2CVG0"/>
<sequence length="197" mass="21091">MKTGSSVSLEANIAPATGSTETISSDIAAPLSSSGRRLSKYDDDDLDGDDEDDDMDADDLPPTVEATRQEPTTSSIPNQSISSHTAPAPSHQQTQMFAHQSQQGNQPNPSSAGISFIPTMNFNQTPFFSQHHPISNPSSYQNFRDLDPSQFLQFNMSPAIGSTPINMGTNSPTNMNLGSPTTMNMGNDPKQGNKGQQ</sequence>
<keyword evidence="3" id="KW-1185">Reference proteome</keyword>
<feature type="compositionally biased region" description="Polar residues" evidence="1">
    <location>
        <begin position="17"/>
        <end position="36"/>
    </location>
</feature>
<feature type="compositionally biased region" description="Polar residues" evidence="1">
    <location>
        <begin position="69"/>
        <end position="99"/>
    </location>
</feature>
<feature type="compositionally biased region" description="Polar residues" evidence="1">
    <location>
        <begin position="163"/>
        <end position="185"/>
    </location>
</feature>
<reference evidence="2 3" key="1">
    <citation type="submission" date="2016-07" db="EMBL/GenBank/DDBJ databases">
        <title>Pervasive Adenine N6-methylation of Active Genes in Fungi.</title>
        <authorList>
            <consortium name="DOE Joint Genome Institute"/>
            <person name="Mondo S.J."/>
            <person name="Dannebaum R.O."/>
            <person name="Kuo R.C."/>
            <person name="Labutti K."/>
            <person name="Haridas S."/>
            <person name="Kuo A."/>
            <person name="Salamov A."/>
            <person name="Ahrendt S.R."/>
            <person name="Lipzen A."/>
            <person name="Sullivan W."/>
            <person name="Andreopoulos W.B."/>
            <person name="Clum A."/>
            <person name="Lindquist E."/>
            <person name="Daum C."/>
            <person name="Ramamoorthy G.K."/>
            <person name="Gryganskyi A."/>
            <person name="Culley D."/>
            <person name="Magnuson J.K."/>
            <person name="James T.Y."/>
            <person name="O'Malley M.A."/>
            <person name="Stajich J.E."/>
            <person name="Spatafora J.W."/>
            <person name="Visel A."/>
            <person name="Grigoriev I.V."/>
        </authorList>
    </citation>
    <scope>NUCLEOTIDE SEQUENCE [LARGE SCALE GENOMIC DNA]</scope>
    <source>
        <strain evidence="2 3">JEL800</strain>
    </source>
</reference>
<evidence type="ECO:0000313" key="2">
    <source>
        <dbReference type="EMBL" id="ORY50876.1"/>
    </source>
</evidence>
<proteinExistence type="predicted"/>
<feature type="region of interest" description="Disordered" evidence="1">
    <location>
        <begin position="162"/>
        <end position="197"/>
    </location>
</feature>
<dbReference type="Proteomes" id="UP000193642">
    <property type="component" value="Unassembled WGS sequence"/>
</dbReference>
<evidence type="ECO:0000256" key="1">
    <source>
        <dbReference type="SAM" id="MobiDB-lite"/>
    </source>
</evidence>
<accession>A0A1Y2CVG0</accession>
<feature type="compositionally biased region" description="Acidic residues" evidence="1">
    <location>
        <begin position="42"/>
        <end position="59"/>
    </location>
</feature>